<sequence>MDFVYLFTINELFNNFVNMITSPIMAFLLLAMFFLGTIYQLFSNRINIVGVLAFLSIILFFLGHLLSGNGSLTTLVLILISGLLILLEFFVIGMILGVIGLGLFVLSILIVSGNIGLYSIFLAVIFILAIVEWVIFVKHKKRKIPFLSRLILNDATDKESGYTSFDDRSHLVGQEAVTHTVLRPSGTIRLGDERYDAVAEGSYISSDVKVKIIYVEGTRIVVRPIEENE</sequence>
<feature type="transmembrane region" description="Helical" evidence="5">
    <location>
        <begin position="71"/>
        <end position="87"/>
    </location>
</feature>
<dbReference type="Gene3D" id="2.40.50.140">
    <property type="entry name" value="Nucleic acid-binding proteins"/>
    <property type="match status" value="1"/>
</dbReference>
<accession>A0A6V7RLL8</accession>
<evidence type="ECO:0000313" key="9">
    <source>
        <dbReference type="Proteomes" id="UP000589351"/>
    </source>
</evidence>
<dbReference type="PANTHER" id="PTHR33507">
    <property type="entry name" value="INNER MEMBRANE PROTEIN YBBJ"/>
    <property type="match status" value="1"/>
</dbReference>
<keyword evidence="2 5" id="KW-0812">Transmembrane</keyword>
<dbReference type="InterPro" id="IPR002810">
    <property type="entry name" value="NfeD-like_C"/>
</dbReference>
<keyword evidence="9" id="KW-1185">Reference proteome</keyword>
<dbReference type="GO" id="GO:0005886">
    <property type="term" value="C:plasma membrane"/>
    <property type="evidence" value="ECO:0007669"/>
    <property type="project" value="TreeGrafter"/>
</dbReference>
<evidence type="ECO:0000259" key="6">
    <source>
        <dbReference type="Pfam" id="PF01957"/>
    </source>
</evidence>
<dbReference type="AlphaFoldDB" id="A0A6V7RLL8"/>
<dbReference type="InterPro" id="IPR056739">
    <property type="entry name" value="NfeD_membrane"/>
</dbReference>
<reference evidence="8 9" key="1">
    <citation type="submission" date="2020-07" db="EMBL/GenBank/DDBJ databases">
        <authorList>
            <person name="Criscuolo A."/>
        </authorList>
    </citation>
    <scope>NUCLEOTIDE SEQUENCE [LARGE SCALE GENOMIC DNA]</scope>
    <source>
        <strain evidence="8">CIP111649</strain>
    </source>
</reference>
<feature type="transmembrane region" description="Helical" evidence="5">
    <location>
        <begin position="117"/>
        <end position="137"/>
    </location>
</feature>
<dbReference type="Pfam" id="PF24961">
    <property type="entry name" value="NfeD_membrane"/>
    <property type="match status" value="1"/>
</dbReference>
<keyword evidence="4 5" id="KW-0472">Membrane</keyword>
<proteinExistence type="predicted"/>
<feature type="transmembrane region" description="Helical" evidence="5">
    <location>
        <begin position="94"/>
        <end position="111"/>
    </location>
</feature>
<evidence type="ECO:0000256" key="2">
    <source>
        <dbReference type="ARBA" id="ARBA00022692"/>
    </source>
</evidence>
<dbReference type="Proteomes" id="UP000589351">
    <property type="component" value="Unassembled WGS sequence"/>
</dbReference>
<name>A0A6V7RLL8_9STAP</name>
<evidence type="ECO:0000256" key="5">
    <source>
        <dbReference type="SAM" id="Phobius"/>
    </source>
</evidence>
<evidence type="ECO:0000256" key="3">
    <source>
        <dbReference type="ARBA" id="ARBA00022989"/>
    </source>
</evidence>
<evidence type="ECO:0000256" key="1">
    <source>
        <dbReference type="ARBA" id="ARBA00004141"/>
    </source>
</evidence>
<evidence type="ECO:0000313" key="8">
    <source>
        <dbReference type="EMBL" id="CAD2078272.1"/>
    </source>
</evidence>
<dbReference type="Pfam" id="PF01957">
    <property type="entry name" value="NfeD"/>
    <property type="match status" value="1"/>
</dbReference>
<protein>
    <submittedName>
        <fullName evidence="8">Uncharacterized protein</fullName>
    </submittedName>
</protein>
<organism evidence="8 9">
    <name type="scientific">Jeotgalicoccus meleagridis</name>
    <dbReference type="NCBI Taxonomy" id="2759181"/>
    <lineage>
        <taxon>Bacteria</taxon>
        <taxon>Bacillati</taxon>
        <taxon>Bacillota</taxon>
        <taxon>Bacilli</taxon>
        <taxon>Bacillales</taxon>
        <taxon>Staphylococcaceae</taxon>
        <taxon>Jeotgalicoccus</taxon>
    </lineage>
</organism>
<feature type="transmembrane region" description="Helical" evidence="5">
    <location>
        <begin position="20"/>
        <end position="39"/>
    </location>
</feature>
<gene>
    <name evidence="8" type="ORF">JEODO184_01339</name>
</gene>
<dbReference type="InterPro" id="IPR012340">
    <property type="entry name" value="NA-bd_OB-fold"/>
</dbReference>
<feature type="domain" description="NfeD-like C-terminal" evidence="6">
    <location>
        <begin position="170"/>
        <end position="224"/>
    </location>
</feature>
<comment type="subcellular location">
    <subcellularLocation>
        <location evidence="1">Membrane</location>
        <topology evidence="1">Multi-pass membrane protein</topology>
    </subcellularLocation>
</comment>
<comment type="caution">
    <text evidence="8">The sequence shown here is derived from an EMBL/GenBank/DDBJ whole genome shotgun (WGS) entry which is preliminary data.</text>
</comment>
<keyword evidence="3 5" id="KW-1133">Transmembrane helix</keyword>
<dbReference type="PANTHER" id="PTHR33507:SF3">
    <property type="entry name" value="INNER MEMBRANE PROTEIN YBBJ"/>
    <property type="match status" value="1"/>
</dbReference>
<evidence type="ECO:0000259" key="7">
    <source>
        <dbReference type="Pfam" id="PF24961"/>
    </source>
</evidence>
<dbReference type="RefSeq" id="WP_235962246.1">
    <property type="nucleotide sequence ID" value="NZ_CAJEWD010000008.1"/>
</dbReference>
<evidence type="ECO:0000256" key="4">
    <source>
        <dbReference type="ARBA" id="ARBA00023136"/>
    </source>
</evidence>
<dbReference type="InterPro" id="IPR052165">
    <property type="entry name" value="Membrane_assoc_protease"/>
</dbReference>
<dbReference type="EMBL" id="CAJEWD010000008">
    <property type="protein sequence ID" value="CAD2078272.1"/>
    <property type="molecule type" value="Genomic_DNA"/>
</dbReference>
<feature type="domain" description="NfeD integral membrane" evidence="7">
    <location>
        <begin position="25"/>
        <end position="137"/>
    </location>
</feature>
<feature type="transmembrane region" description="Helical" evidence="5">
    <location>
        <begin position="46"/>
        <end position="65"/>
    </location>
</feature>